<sequence length="69" mass="7710">MFIGGENTTQAGPRRHPSTYFSFPACKRNQSTYLNCANKEPPIQYSRTLGSAIETSSAPNYRNEAVRQP</sequence>
<dbReference type="EMBL" id="QTSX02006559">
    <property type="protein sequence ID" value="KAJ9053089.1"/>
    <property type="molecule type" value="Genomic_DNA"/>
</dbReference>
<protein>
    <submittedName>
        <fullName evidence="1">Uncharacterized protein</fullName>
    </submittedName>
</protein>
<keyword evidence="2" id="KW-1185">Reference proteome</keyword>
<accession>A0ACC2RSR8</accession>
<comment type="caution">
    <text evidence="1">The sequence shown here is derived from an EMBL/GenBank/DDBJ whole genome shotgun (WGS) entry which is preliminary data.</text>
</comment>
<evidence type="ECO:0000313" key="1">
    <source>
        <dbReference type="EMBL" id="KAJ9053089.1"/>
    </source>
</evidence>
<proteinExistence type="predicted"/>
<evidence type="ECO:0000313" key="2">
    <source>
        <dbReference type="Proteomes" id="UP001165960"/>
    </source>
</evidence>
<gene>
    <name evidence="1" type="ORF">DSO57_1027618</name>
</gene>
<organism evidence="1 2">
    <name type="scientific">Entomophthora muscae</name>
    <dbReference type="NCBI Taxonomy" id="34485"/>
    <lineage>
        <taxon>Eukaryota</taxon>
        <taxon>Fungi</taxon>
        <taxon>Fungi incertae sedis</taxon>
        <taxon>Zoopagomycota</taxon>
        <taxon>Entomophthoromycotina</taxon>
        <taxon>Entomophthoromycetes</taxon>
        <taxon>Entomophthorales</taxon>
        <taxon>Entomophthoraceae</taxon>
        <taxon>Entomophthora</taxon>
    </lineage>
</organism>
<reference evidence="1" key="1">
    <citation type="submission" date="2022-04" db="EMBL/GenBank/DDBJ databases">
        <title>Genome of the entomopathogenic fungus Entomophthora muscae.</title>
        <authorList>
            <person name="Elya C."/>
            <person name="Lovett B.R."/>
            <person name="Lee E."/>
            <person name="Macias A.M."/>
            <person name="Hajek A.E."/>
            <person name="De Bivort B.L."/>
            <person name="Kasson M.T."/>
            <person name="De Fine Licht H.H."/>
            <person name="Stajich J.E."/>
        </authorList>
    </citation>
    <scope>NUCLEOTIDE SEQUENCE</scope>
    <source>
        <strain evidence="1">Berkeley</strain>
    </source>
</reference>
<dbReference type="Proteomes" id="UP001165960">
    <property type="component" value="Unassembled WGS sequence"/>
</dbReference>
<name>A0ACC2RSR8_9FUNG</name>